<dbReference type="GO" id="GO:0008236">
    <property type="term" value="F:serine-type peptidase activity"/>
    <property type="evidence" value="ECO:0007669"/>
    <property type="project" value="UniProtKB-KW"/>
</dbReference>
<dbReference type="PANTHER" id="PTHR32060:SF30">
    <property type="entry name" value="CARBOXY-TERMINAL PROCESSING PROTEASE CTPA"/>
    <property type="match status" value="1"/>
</dbReference>
<comment type="similarity">
    <text evidence="1 5">Belongs to the peptidase S41A family.</text>
</comment>
<evidence type="ECO:0000256" key="3">
    <source>
        <dbReference type="ARBA" id="ARBA00022801"/>
    </source>
</evidence>
<dbReference type="InterPro" id="IPR036034">
    <property type="entry name" value="PDZ_sf"/>
</dbReference>
<dbReference type="SMART" id="SM00228">
    <property type="entry name" value="PDZ"/>
    <property type="match status" value="1"/>
</dbReference>
<dbReference type="Gene3D" id="3.30.750.44">
    <property type="match status" value="1"/>
</dbReference>
<keyword evidence="4 5" id="KW-0720">Serine protease</keyword>
<dbReference type="FunFam" id="2.30.42.10:FF:000063">
    <property type="entry name" value="Peptidase, S41 family"/>
    <property type="match status" value="1"/>
</dbReference>
<dbReference type="InterPro" id="IPR055210">
    <property type="entry name" value="CtpA/B_N"/>
</dbReference>
<dbReference type="CDD" id="cd06782">
    <property type="entry name" value="cpPDZ_CPP-like"/>
    <property type="match status" value="1"/>
</dbReference>
<dbReference type="InterPro" id="IPR004447">
    <property type="entry name" value="Peptidase_S41A"/>
</dbReference>
<dbReference type="Gene3D" id="2.30.42.10">
    <property type="match status" value="1"/>
</dbReference>
<dbReference type="AlphaFoldDB" id="A0A1G2FSV8"/>
<dbReference type="CDD" id="cd07560">
    <property type="entry name" value="Peptidase_S41_CPP"/>
    <property type="match status" value="1"/>
</dbReference>
<dbReference type="SUPFAM" id="SSF52096">
    <property type="entry name" value="ClpP/crotonase"/>
    <property type="match status" value="1"/>
</dbReference>
<evidence type="ECO:0000313" key="7">
    <source>
        <dbReference type="EMBL" id="OGZ41113.1"/>
    </source>
</evidence>
<dbReference type="NCBIfam" id="TIGR00225">
    <property type="entry name" value="prc"/>
    <property type="match status" value="1"/>
</dbReference>
<dbReference type="Pfam" id="PF17820">
    <property type="entry name" value="PDZ_6"/>
    <property type="match status" value="1"/>
</dbReference>
<dbReference type="GO" id="GO:0030288">
    <property type="term" value="C:outer membrane-bounded periplasmic space"/>
    <property type="evidence" value="ECO:0007669"/>
    <property type="project" value="TreeGrafter"/>
</dbReference>
<dbReference type="SMART" id="SM00245">
    <property type="entry name" value="TSPc"/>
    <property type="match status" value="1"/>
</dbReference>
<keyword evidence="3 5" id="KW-0378">Hydrolase</keyword>
<evidence type="ECO:0000256" key="4">
    <source>
        <dbReference type="ARBA" id="ARBA00022825"/>
    </source>
</evidence>
<gene>
    <name evidence="7" type="ORF">A3B04_01310</name>
</gene>
<protein>
    <recommendedName>
        <fullName evidence="6">PDZ domain-containing protein</fullName>
    </recommendedName>
</protein>
<proteinExistence type="inferred from homology"/>
<dbReference type="Gene3D" id="3.90.226.10">
    <property type="entry name" value="2-enoyl-CoA Hydratase, Chain A, domain 1"/>
    <property type="match status" value="1"/>
</dbReference>
<dbReference type="InterPro" id="IPR041489">
    <property type="entry name" value="PDZ_6"/>
</dbReference>
<accession>A0A1G2FSV8</accession>
<evidence type="ECO:0000256" key="5">
    <source>
        <dbReference type="RuleBase" id="RU004404"/>
    </source>
</evidence>
<dbReference type="EMBL" id="MHNF01000019">
    <property type="protein sequence ID" value="OGZ41113.1"/>
    <property type="molecule type" value="Genomic_DNA"/>
</dbReference>
<dbReference type="Proteomes" id="UP000177126">
    <property type="component" value="Unassembled WGS sequence"/>
</dbReference>
<sequence>MKKVLYSIAVVVLAVGIFFSGFSYGKNSQPSIEKITGLQNLEQGKNSNVDFSLFWDVWARVQEKFVNRGKLDYQKMVYGAIVGMLNSLGDPYTVFMTPQENKFFSQSLQGNLEGIGAEVGMRKDIVTIISPLADSPAMKAGLKAGDQILKINDKITVGMMIDEAVSLIRGPKGTEVVLTIGRDGWTEAKEFKITRAVIIIPIVKFEMKQAANKPVAYVALYQFTDNSAAEFQKAVQQILTSGAKGIVLDLRNNPGGYLESAVEIASWFLPNNHLVVTEDYGNGKKNEHYSIGGNKLGSYPVVVLMNQGSASASEILAGALRDDMGVKLVGERSFGKGSVQELEQMTSGTSIKVTVAKWLTPSGHSIMDSGLEPDVKVDIQQSDVDNGKDLQLDKALEMLK</sequence>
<dbReference type="InterPro" id="IPR029045">
    <property type="entry name" value="ClpP/crotonase-like_dom_sf"/>
</dbReference>
<reference evidence="7 8" key="1">
    <citation type="journal article" date="2016" name="Nat. Commun.">
        <title>Thousands of microbial genomes shed light on interconnected biogeochemical processes in an aquifer system.</title>
        <authorList>
            <person name="Anantharaman K."/>
            <person name="Brown C.T."/>
            <person name="Hug L.A."/>
            <person name="Sharon I."/>
            <person name="Castelle C.J."/>
            <person name="Probst A.J."/>
            <person name="Thomas B.C."/>
            <person name="Singh A."/>
            <person name="Wilkins M.J."/>
            <person name="Karaoz U."/>
            <person name="Brodie E.L."/>
            <person name="Williams K.H."/>
            <person name="Hubbard S.S."/>
            <person name="Banfield J.F."/>
        </authorList>
    </citation>
    <scope>NUCLEOTIDE SEQUENCE [LARGE SCALE GENOMIC DNA]</scope>
</reference>
<dbReference type="InterPro" id="IPR001478">
    <property type="entry name" value="PDZ"/>
</dbReference>
<evidence type="ECO:0000256" key="1">
    <source>
        <dbReference type="ARBA" id="ARBA00009179"/>
    </source>
</evidence>
<comment type="caution">
    <text evidence="7">The sequence shown here is derived from an EMBL/GenBank/DDBJ whole genome shotgun (WGS) entry which is preliminary data.</text>
</comment>
<evidence type="ECO:0000313" key="8">
    <source>
        <dbReference type="Proteomes" id="UP000177126"/>
    </source>
</evidence>
<feature type="domain" description="PDZ" evidence="6">
    <location>
        <begin position="105"/>
        <end position="169"/>
    </location>
</feature>
<dbReference type="PROSITE" id="PS50106">
    <property type="entry name" value="PDZ"/>
    <property type="match status" value="1"/>
</dbReference>
<organism evidence="7 8">
    <name type="scientific">Candidatus Portnoybacteria bacterium RIFCSPLOWO2_02_FULL_39_11</name>
    <dbReference type="NCBI Taxonomy" id="1802001"/>
    <lineage>
        <taxon>Bacteria</taxon>
        <taxon>Candidatus Portnoyibacteriota</taxon>
    </lineage>
</organism>
<dbReference type="InterPro" id="IPR005151">
    <property type="entry name" value="Tail-specific_protease"/>
</dbReference>
<dbReference type="GO" id="GO:0004175">
    <property type="term" value="F:endopeptidase activity"/>
    <property type="evidence" value="ECO:0007669"/>
    <property type="project" value="TreeGrafter"/>
</dbReference>
<evidence type="ECO:0000256" key="2">
    <source>
        <dbReference type="ARBA" id="ARBA00022670"/>
    </source>
</evidence>
<dbReference type="GO" id="GO:0007165">
    <property type="term" value="P:signal transduction"/>
    <property type="evidence" value="ECO:0007669"/>
    <property type="project" value="TreeGrafter"/>
</dbReference>
<name>A0A1G2FSV8_9BACT</name>
<dbReference type="PANTHER" id="PTHR32060">
    <property type="entry name" value="TAIL-SPECIFIC PROTEASE"/>
    <property type="match status" value="1"/>
</dbReference>
<keyword evidence="2 5" id="KW-0645">Protease</keyword>
<evidence type="ECO:0000259" key="6">
    <source>
        <dbReference type="PROSITE" id="PS50106"/>
    </source>
</evidence>
<dbReference type="GO" id="GO:0006508">
    <property type="term" value="P:proteolysis"/>
    <property type="evidence" value="ECO:0007669"/>
    <property type="project" value="UniProtKB-KW"/>
</dbReference>
<dbReference type="Pfam" id="PF22694">
    <property type="entry name" value="CtpB_N-like"/>
    <property type="match status" value="1"/>
</dbReference>
<dbReference type="Pfam" id="PF03572">
    <property type="entry name" value="Peptidase_S41"/>
    <property type="match status" value="1"/>
</dbReference>
<dbReference type="SUPFAM" id="SSF50156">
    <property type="entry name" value="PDZ domain-like"/>
    <property type="match status" value="1"/>
</dbReference>